<evidence type="ECO:0000256" key="16">
    <source>
        <dbReference type="PROSITE-ProRule" id="PRU00146"/>
    </source>
</evidence>
<evidence type="ECO:0000256" key="5">
    <source>
        <dbReference type="ARBA" id="ARBA00022603"/>
    </source>
</evidence>
<dbReference type="Pfam" id="PF22908">
    <property type="entry name" value="PHD_NSD"/>
    <property type="match status" value="1"/>
</dbReference>
<evidence type="ECO:0000256" key="6">
    <source>
        <dbReference type="ARBA" id="ARBA00022679"/>
    </source>
</evidence>
<dbReference type="GO" id="GO:0005694">
    <property type="term" value="C:chromosome"/>
    <property type="evidence" value="ECO:0007669"/>
    <property type="project" value="UniProtKB-SubCell"/>
</dbReference>
<feature type="region of interest" description="Disordered" evidence="18">
    <location>
        <begin position="509"/>
        <end position="537"/>
    </location>
</feature>
<evidence type="ECO:0000259" key="19">
    <source>
        <dbReference type="PROSITE" id="PS50016"/>
    </source>
</evidence>
<dbReference type="SUPFAM" id="SSF47095">
    <property type="entry name" value="HMG-box"/>
    <property type="match status" value="1"/>
</dbReference>
<dbReference type="CDD" id="cd19173">
    <property type="entry name" value="SET_NSD"/>
    <property type="match status" value="1"/>
</dbReference>
<evidence type="ECO:0000256" key="14">
    <source>
        <dbReference type="ARBA" id="ARBA00023163"/>
    </source>
</evidence>
<feature type="compositionally biased region" description="Basic and acidic residues" evidence="18">
    <location>
        <begin position="997"/>
        <end position="1011"/>
    </location>
</feature>
<keyword evidence="7" id="KW-0949">S-adenosyl-L-methionine</keyword>
<comment type="subcellular location">
    <subcellularLocation>
        <location evidence="2">Chromosome</location>
    </subcellularLocation>
    <subcellularLocation>
        <location evidence="1">Nucleus</location>
    </subcellularLocation>
</comment>
<evidence type="ECO:0000256" key="4">
    <source>
        <dbReference type="ARBA" id="ARBA00022553"/>
    </source>
</evidence>
<dbReference type="InterPro" id="IPR001965">
    <property type="entry name" value="Znf_PHD"/>
</dbReference>
<dbReference type="PROSITE" id="PS50016">
    <property type="entry name" value="ZF_PHD_2"/>
    <property type="match status" value="2"/>
</dbReference>
<keyword evidence="5" id="KW-0489">Methyltransferase</keyword>
<dbReference type="FunFam" id="2.30.30.140:FF:000099">
    <property type="entry name" value="Histone-lysine N-methyltransferase"/>
    <property type="match status" value="1"/>
</dbReference>
<dbReference type="CDD" id="cd21991">
    <property type="entry name" value="HMG-box_NSD2"/>
    <property type="match status" value="1"/>
</dbReference>
<keyword evidence="14" id="KW-0804">Transcription</keyword>
<dbReference type="OrthoDB" id="422362at2759"/>
<feature type="region of interest" description="Disordered" evidence="18">
    <location>
        <begin position="370"/>
        <end position="399"/>
    </location>
</feature>
<dbReference type="PROSITE" id="PS50868">
    <property type="entry name" value="POST_SET"/>
    <property type="match status" value="1"/>
</dbReference>
<feature type="domain" description="PHD-type" evidence="19">
    <location>
        <begin position="1590"/>
        <end position="1637"/>
    </location>
</feature>
<dbReference type="CDD" id="cd15568">
    <property type="entry name" value="PHD5_NSD"/>
    <property type="match status" value="1"/>
</dbReference>
<dbReference type="InterPro" id="IPR036910">
    <property type="entry name" value="HMG_box_dom_sf"/>
</dbReference>
<feature type="region of interest" description="Disordered" evidence="18">
    <location>
        <begin position="1681"/>
        <end position="1707"/>
    </location>
</feature>
<keyword evidence="3" id="KW-0158">Chromosome</keyword>
<evidence type="ECO:0000256" key="1">
    <source>
        <dbReference type="ARBA" id="ARBA00004123"/>
    </source>
</evidence>
<keyword evidence="12" id="KW-0156">Chromatin regulator</keyword>
<feature type="domain" description="Post-SET" evidence="23">
    <location>
        <begin position="1532"/>
        <end position="1548"/>
    </location>
</feature>
<organism evidence="25 26">
    <name type="scientific">Cimex lectularius</name>
    <name type="common">Bed bug</name>
    <name type="synonym">Acanthia lectularia</name>
    <dbReference type="NCBI Taxonomy" id="79782"/>
    <lineage>
        <taxon>Eukaryota</taxon>
        <taxon>Metazoa</taxon>
        <taxon>Ecdysozoa</taxon>
        <taxon>Arthropoda</taxon>
        <taxon>Hexapoda</taxon>
        <taxon>Insecta</taxon>
        <taxon>Pterygota</taxon>
        <taxon>Neoptera</taxon>
        <taxon>Paraneoptera</taxon>
        <taxon>Hemiptera</taxon>
        <taxon>Heteroptera</taxon>
        <taxon>Panheteroptera</taxon>
        <taxon>Cimicomorpha</taxon>
        <taxon>Cimicidae</taxon>
        <taxon>Cimex</taxon>
    </lineage>
</organism>
<dbReference type="InterPro" id="IPR019787">
    <property type="entry name" value="Znf_PHD-finger"/>
</dbReference>
<feature type="compositionally biased region" description="Basic and acidic residues" evidence="18">
    <location>
        <begin position="684"/>
        <end position="822"/>
    </location>
</feature>
<keyword evidence="10 16" id="KW-0863">Zinc-finger</keyword>
<feature type="domain" description="HMG box" evidence="20">
    <location>
        <begin position="532"/>
        <end position="602"/>
    </location>
</feature>
<protein>
    <recommendedName>
        <fullName evidence="27">Histone-lysine N-methyltransferase NSD2</fullName>
    </recommendedName>
</protein>
<evidence type="ECO:0000259" key="24">
    <source>
        <dbReference type="PROSITE" id="PS51215"/>
    </source>
</evidence>
<feature type="domain" description="PHD-type" evidence="19">
    <location>
        <begin position="1177"/>
        <end position="1221"/>
    </location>
</feature>
<evidence type="ECO:0000256" key="12">
    <source>
        <dbReference type="ARBA" id="ARBA00022853"/>
    </source>
</evidence>
<evidence type="ECO:0000259" key="21">
    <source>
        <dbReference type="PROSITE" id="PS50280"/>
    </source>
</evidence>
<keyword evidence="6" id="KW-0808">Transferase</keyword>
<feature type="domain" description="AWS" evidence="24">
    <location>
        <begin position="1356"/>
        <end position="1406"/>
    </location>
</feature>
<keyword evidence="17" id="KW-0238">DNA-binding</keyword>
<dbReference type="Pfam" id="PF23004">
    <property type="entry name" value="PHDvar_NSD"/>
    <property type="match status" value="1"/>
</dbReference>
<dbReference type="GO" id="GO:0032259">
    <property type="term" value="P:methylation"/>
    <property type="evidence" value="ECO:0007669"/>
    <property type="project" value="UniProtKB-KW"/>
</dbReference>
<dbReference type="CDD" id="cd20144">
    <property type="entry name" value="PWWP_NSD_rpt1"/>
    <property type="match status" value="1"/>
</dbReference>
<dbReference type="CTD" id="43351"/>
<feature type="DNA-binding region" description="HMG box" evidence="17">
    <location>
        <begin position="532"/>
        <end position="602"/>
    </location>
</feature>
<evidence type="ECO:0000313" key="26">
    <source>
        <dbReference type="Proteomes" id="UP000494040"/>
    </source>
</evidence>
<evidence type="ECO:0000259" key="23">
    <source>
        <dbReference type="PROSITE" id="PS50868"/>
    </source>
</evidence>
<dbReference type="EnsemblMetazoa" id="XM_024227815.1">
    <property type="protein sequence ID" value="XP_024083583.1"/>
    <property type="gene ID" value="LOC106669352"/>
</dbReference>
<evidence type="ECO:0000259" key="20">
    <source>
        <dbReference type="PROSITE" id="PS50118"/>
    </source>
</evidence>
<dbReference type="PROSITE" id="PS50812">
    <property type="entry name" value="PWWP"/>
    <property type="match status" value="2"/>
</dbReference>
<feature type="region of interest" description="Disordered" evidence="18">
    <location>
        <begin position="456"/>
        <end position="497"/>
    </location>
</feature>
<reference evidence="25" key="1">
    <citation type="submission" date="2022-01" db="UniProtKB">
        <authorList>
            <consortium name="EnsemblMetazoa"/>
        </authorList>
    </citation>
    <scope>IDENTIFICATION</scope>
</reference>
<dbReference type="GO" id="GO:0003677">
    <property type="term" value="F:DNA binding"/>
    <property type="evidence" value="ECO:0007669"/>
    <property type="project" value="UniProtKB-UniRule"/>
</dbReference>
<dbReference type="SMART" id="SM00570">
    <property type="entry name" value="AWS"/>
    <property type="match status" value="1"/>
</dbReference>
<dbReference type="InterPro" id="IPR001214">
    <property type="entry name" value="SET_dom"/>
</dbReference>
<keyword evidence="26" id="KW-1185">Reference proteome</keyword>
<evidence type="ECO:0000313" key="25">
    <source>
        <dbReference type="EnsemblMetazoa" id="XP_024083583.1"/>
    </source>
</evidence>
<dbReference type="Proteomes" id="UP000494040">
    <property type="component" value="Unassembled WGS sequence"/>
</dbReference>
<dbReference type="SMART" id="SM00317">
    <property type="entry name" value="SET"/>
    <property type="match status" value="1"/>
</dbReference>
<feature type="region of interest" description="Disordered" evidence="18">
    <location>
        <begin position="665"/>
        <end position="889"/>
    </location>
</feature>
<dbReference type="InterPro" id="IPR013083">
    <property type="entry name" value="Znf_RING/FYVE/PHD"/>
</dbReference>
<dbReference type="InterPro" id="IPR006560">
    <property type="entry name" value="AWS_dom"/>
</dbReference>
<evidence type="ECO:0000256" key="10">
    <source>
        <dbReference type="ARBA" id="ARBA00022771"/>
    </source>
</evidence>
<feature type="compositionally biased region" description="Basic and acidic residues" evidence="18">
    <location>
        <begin position="510"/>
        <end position="531"/>
    </location>
</feature>
<sequence length="1729" mass="196059">MLSTPDLIKGMDEGECLNVNISKLMNQTKTEWKRSKPIRTYSKASPPMNDTKSRYGRSHKPRLSCDFVSTDRKVSQILKVDFDNQMHYFKSTPCNSYRVSKAVMNTPSSSGSGKTKGRPRKLVMEMGAKSDPGPQIQTRLPLARKPFPKELKDRELQAPAPTSTETIPLPLELQLKMEPPDIDDDVDDELQTDDLVIGDLAWACVGGFPYWPCAVTKDPFEHVYTKLKFLGRGKTGKEYIHVRFFGDNGRRSWVVKNNTMPYLGIDHFQAMVVQFSTPHYKKTDLKLFKAFTVGASVRKPWQAAVSEAESLRESPRSERLQYFVNLYPVAPNKFNTSVIITPEKRVTEIEPTTPLLKRKHEHVEENGAAFASAEELPETKRPKVKHVSSMSPTKSSVPLANQSCITETPKNKIITKRRRSSHGFLAQVIKQETVSSESASLSDADTQIKEIKTELEQQQNKSLDASTNLPRVRRKSDALKRTQASKPRSSVKKEDNEYEYFPYKKSYNKSLRDKGSKENRKSSKPTKEEKKSKKYPSGFETFSEKHYDRISDENPHLSNDDVVKYLEKMWLEMSDLQKSRYRSRLAEDQGKEVYEDESRSQSPQPVVISNSKAIKRGWTLFSGVKTDKVCHICLKGGKIVKCRGPCALPLHVECSVLPRHQAFVTSPQPKEERLKKRGRKRKYKLDDKEEANEKKEEEPEANEKKEEEPEANEKKEEEPKENKEVESNMIKEDIKQIKEEDPKETDKEIKEDKEEVSKANKDKQSNGKESKENKNEEPIENKEEDCKASVEKEPKENKEEELKADKKEESKDKVEEKPKETTEELETDEEEASKDNKEEKPKKNAEELNTDKEEASKGNEEEKPEKSIEELKANKEKANGDSQESDMAEKEIVITSEEEVKVESISCHLNSDETTVLNGEVGCDTVNICLAATELSNNLEVDKLSVNNTDFKTELGDKENKKGTQDVKNKGEQTYNGNESNKMEVEVTTGLPTPPPEMEKLGETEPSEKPISEVSEEYSDSGSSSASCMKKGNKNDSNDEKKKGWMCKLCKEGKDGPCFVCGKESGKVYKCCTSHCGKVYHEECLLSWPQTQVSTSSKSKLVFHCPQHACHTCISDNPSANPLRYLNDKLVRCVRCPTSYHYGNYCIPAGSEILSSTQIMCPKHYVHEKKSLAHVNAAWCFLCASGGSLICCDLCPNSFHLECLKISPPDGSFICEDCETGRYPLYGEIVWVKLGVYRWWPAKILFPQEIPDNIRMLKHKLGEFAVEFYGSHDYYWVNRGRVFLYHEGDSSESIVKNRTDKLFMKGVAEASEAFNKLILERADREASRPLQKPPKYIKIQVNKPYSSVKNIELDSNSITPCECDPKQDNPCGPDSNCLNRLLLVECNPEICPAGEKCCNQNFEKRLYPPLVPYKTETRGWGLKTLVPLKKGDFVIEYVGEIIDEEEYQRRLEQMQKTKSENYYFLTIDKDRMLDAGPKGNMARFMNHSCDPNCETQKWTVNGDTRVGLFALKDIPANTEVVFNYNLETIGNNKVECNCGSSNCAKYIGAKPTKIPVEDKKVKVPVKKKKVAKKDKTSTGGKFSLPTKVTEDNCFTCGEGGELLLCDMATCPKAYHLTCLGLTRHPAGGWVCPWHQCSICSKPNVQRCTLCINSYCQEHAKSNISLNKTHGLLCFHHHITDSGSETEKGEVSEDEDEDDIKLPRAKSPLKKTISYSSYSRRSQQLTNGHL</sequence>
<evidence type="ECO:0000259" key="22">
    <source>
        <dbReference type="PROSITE" id="PS50812"/>
    </source>
</evidence>
<dbReference type="InterPro" id="IPR019786">
    <property type="entry name" value="Zinc_finger_PHD-type_CS"/>
</dbReference>
<accession>A0A8I6TKJ1</accession>
<dbReference type="GeneID" id="106669352"/>
<dbReference type="Pfam" id="PF17907">
    <property type="entry name" value="AWS"/>
    <property type="match status" value="1"/>
</dbReference>
<dbReference type="InterPro" id="IPR055197">
    <property type="entry name" value="PHDvar_NSD"/>
</dbReference>
<dbReference type="InterPro" id="IPR003616">
    <property type="entry name" value="Post-SET_dom"/>
</dbReference>
<feature type="region of interest" description="Disordered" evidence="18">
    <location>
        <begin position="954"/>
        <end position="1040"/>
    </location>
</feature>
<feature type="compositionally biased region" description="Acidic residues" evidence="18">
    <location>
        <begin position="823"/>
        <end position="832"/>
    </location>
</feature>
<dbReference type="InterPro" id="IPR011011">
    <property type="entry name" value="Znf_FYVE_PHD"/>
</dbReference>
<dbReference type="CDD" id="cd05838">
    <property type="entry name" value="PWWP_NSD_rpt2"/>
    <property type="match status" value="1"/>
</dbReference>
<feature type="region of interest" description="Disordered" evidence="18">
    <location>
        <begin position="40"/>
        <end position="59"/>
    </location>
</feature>
<evidence type="ECO:0000256" key="17">
    <source>
        <dbReference type="PROSITE-ProRule" id="PRU00267"/>
    </source>
</evidence>
<dbReference type="PROSITE" id="PS51215">
    <property type="entry name" value="AWS"/>
    <property type="match status" value="1"/>
</dbReference>
<feature type="compositionally biased region" description="Polar residues" evidence="18">
    <location>
        <begin position="456"/>
        <end position="469"/>
    </location>
</feature>
<evidence type="ECO:0000256" key="18">
    <source>
        <dbReference type="SAM" id="MobiDB-lite"/>
    </source>
</evidence>
<dbReference type="InterPro" id="IPR055198">
    <property type="entry name" value="NSD_PHD"/>
</dbReference>
<dbReference type="PROSITE" id="PS01359">
    <property type="entry name" value="ZF_PHD_1"/>
    <property type="match status" value="1"/>
</dbReference>
<dbReference type="SUPFAM" id="SSF82199">
    <property type="entry name" value="SET domain"/>
    <property type="match status" value="1"/>
</dbReference>
<evidence type="ECO:0000256" key="3">
    <source>
        <dbReference type="ARBA" id="ARBA00022454"/>
    </source>
</evidence>
<keyword evidence="15 17" id="KW-0539">Nucleus</keyword>
<dbReference type="SMART" id="SM00508">
    <property type="entry name" value="PostSET"/>
    <property type="match status" value="1"/>
</dbReference>
<dbReference type="InterPro" id="IPR050777">
    <property type="entry name" value="SET2_Histone-Lys_MeTrsfase"/>
</dbReference>
<dbReference type="SMART" id="SM00398">
    <property type="entry name" value="HMG"/>
    <property type="match status" value="1"/>
</dbReference>
<dbReference type="CDD" id="cd15566">
    <property type="entry name" value="PHD3_NSD"/>
    <property type="match status" value="1"/>
</dbReference>
<evidence type="ECO:0000256" key="7">
    <source>
        <dbReference type="ARBA" id="ARBA00022691"/>
    </source>
</evidence>
<keyword evidence="13" id="KW-0805">Transcription regulation</keyword>
<dbReference type="GO" id="GO:0140938">
    <property type="term" value="F:histone H3 methyltransferase activity"/>
    <property type="evidence" value="ECO:0007669"/>
    <property type="project" value="UniProtKB-ARBA"/>
</dbReference>
<keyword evidence="9" id="KW-0677">Repeat</keyword>
<dbReference type="Gene3D" id="2.170.270.10">
    <property type="entry name" value="SET domain"/>
    <property type="match status" value="1"/>
</dbReference>
<evidence type="ECO:0000256" key="9">
    <source>
        <dbReference type="ARBA" id="ARBA00022737"/>
    </source>
</evidence>
<dbReference type="InterPro" id="IPR009071">
    <property type="entry name" value="HMG_box_dom"/>
</dbReference>
<dbReference type="SUPFAM" id="SSF57903">
    <property type="entry name" value="FYVE/PHD zinc finger"/>
    <property type="match status" value="2"/>
</dbReference>
<dbReference type="GO" id="GO:0008270">
    <property type="term" value="F:zinc ion binding"/>
    <property type="evidence" value="ECO:0007669"/>
    <property type="project" value="UniProtKB-KW"/>
</dbReference>
<dbReference type="Gene3D" id="3.30.40.10">
    <property type="entry name" value="Zinc/RING finger domain, C3HC4 (zinc finger)"/>
    <property type="match status" value="3"/>
</dbReference>
<feature type="compositionally biased region" description="Polar residues" evidence="18">
    <location>
        <begin position="388"/>
        <end position="399"/>
    </location>
</feature>
<dbReference type="Pfam" id="PF00855">
    <property type="entry name" value="PWWP"/>
    <property type="match status" value="2"/>
</dbReference>
<feature type="domain" description="SET" evidence="21">
    <location>
        <begin position="1408"/>
        <end position="1525"/>
    </location>
</feature>
<dbReference type="InterPro" id="IPR046341">
    <property type="entry name" value="SET_dom_sf"/>
</dbReference>
<dbReference type="GO" id="GO:0016279">
    <property type="term" value="F:protein-lysine N-methyltransferase activity"/>
    <property type="evidence" value="ECO:0007669"/>
    <property type="project" value="UniProtKB-ARBA"/>
</dbReference>
<dbReference type="InterPro" id="IPR041306">
    <property type="entry name" value="C5HCH"/>
</dbReference>
<dbReference type="Gene3D" id="2.30.30.140">
    <property type="match status" value="2"/>
</dbReference>
<keyword evidence="8" id="KW-0479">Metal-binding</keyword>
<dbReference type="CDD" id="cd15565">
    <property type="entry name" value="PHD2_NSD"/>
    <property type="match status" value="1"/>
</dbReference>
<feature type="domain" description="PWWP" evidence="22">
    <location>
        <begin position="1226"/>
        <end position="1288"/>
    </location>
</feature>
<feature type="compositionally biased region" description="Basic and acidic residues" evidence="18">
    <location>
        <begin position="954"/>
        <end position="971"/>
    </location>
</feature>
<dbReference type="PANTHER" id="PTHR22884">
    <property type="entry name" value="SET DOMAIN PROTEINS"/>
    <property type="match status" value="1"/>
</dbReference>
<feature type="compositionally biased region" description="Basic and acidic residues" evidence="18">
    <location>
        <begin position="833"/>
        <end position="879"/>
    </location>
</feature>
<dbReference type="InterPro" id="IPR047443">
    <property type="entry name" value="HMG-box_NSD2"/>
</dbReference>
<dbReference type="CDD" id="cd15567">
    <property type="entry name" value="PHD4_NSD"/>
    <property type="match status" value="1"/>
</dbReference>
<evidence type="ECO:0000256" key="15">
    <source>
        <dbReference type="ARBA" id="ARBA00023242"/>
    </source>
</evidence>
<keyword evidence="4" id="KW-0597">Phosphoprotein</keyword>
<dbReference type="KEGG" id="clec:106669352"/>
<dbReference type="PROSITE" id="PS50118">
    <property type="entry name" value="HMG_BOX_2"/>
    <property type="match status" value="1"/>
</dbReference>
<evidence type="ECO:0000256" key="2">
    <source>
        <dbReference type="ARBA" id="ARBA00004286"/>
    </source>
</evidence>
<keyword evidence="11" id="KW-0862">Zinc</keyword>
<dbReference type="Pfam" id="PF00856">
    <property type="entry name" value="SET"/>
    <property type="match status" value="1"/>
</dbReference>
<evidence type="ECO:0000256" key="8">
    <source>
        <dbReference type="ARBA" id="ARBA00022723"/>
    </source>
</evidence>
<evidence type="ECO:0000256" key="11">
    <source>
        <dbReference type="ARBA" id="ARBA00022833"/>
    </source>
</evidence>
<dbReference type="InterPro" id="IPR059153">
    <property type="entry name" value="NSD_PHD-1st"/>
</dbReference>
<dbReference type="SMART" id="SM00293">
    <property type="entry name" value="PWWP"/>
    <property type="match status" value="2"/>
</dbReference>
<dbReference type="FunFam" id="2.170.270.10:FF:000002">
    <property type="entry name" value="Histone-lysine N-methyltransferase"/>
    <property type="match status" value="1"/>
</dbReference>
<dbReference type="SMART" id="SM00249">
    <property type="entry name" value="PHD"/>
    <property type="match status" value="3"/>
</dbReference>
<proteinExistence type="predicted"/>
<dbReference type="PROSITE" id="PS50280">
    <property type="entry name" value="SET"/>
    <property type="match status" value="1"/>
</dbReference>
<dbReference type="Pfam" id="PF17982">
    <property type="entry name" value="C5HCH"/>
    <property type="match status" value="1"/>
</dbReference>
<name>A0A8I6TKJ1_CIMLE</name>
<evidence type="ECO:0000256" key="13">
    <source>
        <dbReference type="ARBA" id="ARBA00023015"/>
    </source>
</evidence>
<dbReference type="GO" id="GO:0005634">
    <property type="term" value="C:nucleus"/>
    <property type="evidence" value="ECO:0007669"/>
    <property type="project" value="UniProtKB-SubCell"/>
</dbReference>
<dbReference type="RefSeq" id="XP_024083583.1">
    <property type="nucleotide sequence ID" value="XM_024227815.1"/>
</dbReference>
<dbReference type="SUPFAM" id="SSF63748">
    <property type="entry name" value="Tudor/PWWP/MBT"/>
    <property type="match status" value="2"/>
</dbReference>
<dbReference type="Pfam" id="PF23011">
    <property type="entry name" value="PHD-1st_NSD"/>
    <property type="match status" value="1"/>
</dbReference>
<feature type="domain" description="PWWP" evidence="22">
    <location>
        <begin position="197"/>
        <end position="265"/>
    </location>
</feature>
<evidence type="ECO:0008006" key="27">
    <source>
        <dbReference type="Google" id="ProtNLM"/>
    </source>
</evidence>
<dbReference type="InterPro" id="IPR000313">
    <property type="entry name" value="PWWP_dom"/>
</dbReference>
<dbReference type="Gene3D" id="1.10.30.10">
    <property type="entry name" value="High mobility group box domain"/>
    <property type="match status" value="1"/>
</dbReference>